<accession>A0A2J6SFI1</accession>
<reference evidence="3 4" key="1">
    <citation type="submission" date="2016-04" db="EMBL/GenBank/DDBJ databases">
        <title>A degradative enzymes factory behind the ericoid mycorrhizal symbiosis.</title>
        <authorList>
            <consortium name="DOE Joint Genome Institute"/>
            <person name="Martino E."/>
            <person name="Morin E."/>
            <person name="Grelet G."/>
            <person name="Kuo A."/>
            <person name="Kohler A."/>
            <person name="Daghino S."/>
            <person name="Barry K."/>
            <person name="Choi C."/>
            <person name="Cichocki N."/>
            <person name="Clum A."/>
            <person name="Copeland A."/>
            <person name="Hainaut M."/>
            <person name="Haridas S."/>
            <person name="Labutti K."/>
            <person name="Lindquist E."/>
            <person name="Lipzen A."/>
            <person name="Khouja H.-R."/>
            <person name="Murat C."/>
            <person name="Ohm R."/>
            <person name="Olson A."/>
            <person name="Spatafora J."/>
            <person name="Veneault-Fourrey C."/>
            <person name="Henrissat B."/>
            <person name="Grigoriev I."/>
            <person name="Martin F."/>
            <person name="Perotto S."/>
        </authorList>
    </citation>
    <scope>NUCLEOTIDE SEQUENCE [LARGE SCALE GENOMIC DNA]</scope>
    <source>
        <strain evidence="3 4">E</strain>
    </source>
</reference>
<evidence type="ECO:0000256" key="2">
    <source>
        <dbReference type="SAM" id="Phobius"/>
    </source>
</evidence>
<gene>
    <name evidence="3" type="ORF">K444DRAFT_622585</name>
</gene>
<dbReference type="STRING" id="1095630.A0A2J6SFI1"/>
<evidence type="ECO:0000313" key="4">
    <source>
        <dbReference type="Proteomes" id="UP000235371"/>
    </source>
</evidence>
<feature type="region of interest" description="Disordered" evidence="1">
    <location>
        <begin position="1"/>
        <end position="50"/>
    </location>
</feature>
<dbReference type="RefSeq" id="XP_024726420.1">
    <property type="nucleotide sequence ID" value="XM_024882130.1"/>
</dbReference>
<feature type="transmembrane region" description="Helical" evidence="2">
    <location>
        <begin position="280"/>
        <end position="303"/>
    </location>
</feature>
<evidence type="ECO:0000256" key="1">
    <source>
        <dbReference type="SAM" id="MobiDB-lite"/>
    </source>
</evidence>
<dbReference type="Proteomes" id="UP000235371">
    <property type="component" value="Unassembled WGS sequence"/>
</dbReference>
<keyword evidence="2" id="KW-0472">Membrane</keyword>
<dbReference type="EMBL" id="KZ613920">
    <property type="protein sequence ID" value="PMD49516.1"/>
    <property type="molecule type" value="Genomic_DNA"/>
</dbReference>
<keyword evidence="2" id="KW-1133">Transmembrane helix</keyword>
<protein>
    <submittedName>
        <fullName evidence="3">Uncharacterized protein</fullName>
    </submittedName>
</protein>
<dbReference type="CDD" id="cd12087">
    <property type="entry name" value="TM_EGFR-like"/>
    <property type="match status" value="1"/>
</dbReference>
<dbReference type="OrthoDB" id="409136at2759"/>
<dbReference type="GeneID" id="36590207"/>
<proteinExistence type="predicted"/>
<feature type="region of interest" description="Disordered" evidence="1">
    <location>
        <begin position="493"/>
        <end position="515"/>
    </location>
</feature>
<sequence length="695" mass="76139">METTVSRPAVHSLEWPEVPQTSFKHEEVHEQVQSNARQRNSESRSKERVNWEEDIQATNQRAHLALVTVTIADKVVDSATPAEINARPDIQTLPQEPSSKTVEPQLVQHGWLRLGQRFKSTKLSWPNPQLSLGTQCRRLAGNDCWVAIGPARELFALIKKEIADLLDERIDELEIAEPLAGDIVMFNMYMIGKSAATAKPMILFTSQSQSRRRKAIKFVRESDILKNYPKIALAEAAMSPLTGGSRNIQLLAGQNIPYPNEETSATTIYKRARYFESTGAIAGTTVGALGLVALIILSFCFFFRRRKLARGKSYPSHFPTGDLEPHRTYVPAPHNQFGKLPDNPNTTGIFQSQQLLELGPVPPVYSQYGSYGAASPFQQPPNIHLPQLKISDDTAVSSNKPTEPLINVRSLIICPSTRRRATIGGIISLNGHRYGLTVAHLFDVGPLPISNALSTGPDAQDGDFEFAFDQEDGDDIDTISDLTIAITSQASNSSAASLSQTQTTNSTSSKVPKQTHLLGNSDLDIPIEQMANSEQPPLSPIPVTLPFASSIQDTKLGSDWALVEIRSLAPPIDMNRASLEQRITHPKRFVQALVNESGIIVGTSQGGFIRGKILSHATMMRLSQHSYFQEVWTIILDRVIAEGDSGSWVIDGITGDLYGHVVAGVPGGRIAYLVPASQVLKDIERVTGQKAKLDG</sequence>
<evidence type="ECO:0000313" key="3">
    <source>
        <dbReference type="EMBL" id="PMD49516.1"/>
    </source>
</evidence>
<feature type="compositionally biased region" description="Low complexity" evidence="1">
    <location>
        <begin position="493"/>
        <end position="509"/>
    </location>
</feature>
<dbReference type="AlphaFoldDB" id="A0A2J6SFI1"/>
<feature type="compositionally biased region" description="Basic and acidic residues" evidence="1">
    <location>
        <begin position="39"/>
        <end position="50"/>
    </location>
</feature>
<dbReference type="InParanoid" id="A0A2J6SFI1"/>
<keyword evidence="4" id="KW-1185">Reference proteome</keyword>
<organism evidence="3 4">
    <name type="scientific">Hyaloscypha bicolor E</name>
    <dbReference type="NCBI Taxonomy" id="1095630"/>
    <lineage>
        <taxon>Eukaryota</taxon>
        <taxon>Fungi</taxon>
        <taxon>Dikarya</taxon>
        <taxon>Ascomycota</taxon>
        <taxon>Pezizomycotina</taxon>
        <taxon>Leotiomycetes</taxon>
        <taxon>Helotiales</taxon>
        <taxon>Hyaloscyphaceae</taxon>
        <taxon>Hyaloscypha</taxon>
        <taxon>Hyaloscypha bicolor</taxon>
    </lineage>
</organism>
<keyword evidence="2" id="KW-0812">Transmembrane</keyword>
<name>A0A2J6SFI1_9HELO</name>